<evidence type="ECO:0000313" key="1">
    <source>
        <dbReference type="EMBL" id="QQP56229.1"/>
    </source>
</evidence>
<dbReference type="EMBL" id="CP045890">
    <property type="protein sequence ID" value="QQP56229.1"/>
    <property type="molecule type" value="Genomic_DNA"/>
</dbReference>
<gene>
    <name evidence="1" type="ORF">FKW44_000822</name>
</gene>
<dbReference type="Proteomes" id="UP000595437">
    <property type="component" value="Chromosome 1"/>
</dbReference>
<evidence type="ECO:0000313" key="2">
    <source>
        <dbReference type="Proteomes" id="UP000595437"/>
    </source>
</evidence>
<organism evidence="1 2">
    <name type="scientific">Caligus rogercresseyi</name>
    <name type="common">Sea louse</name>
    <dbReference type="NCBI Taxonomy" id="217165"/>
    <lineage>
        <taxon>Eukaryota</taxon>
        <taxon>Metazoa</taxon>
        <taxon>Ecdysozoa</taxon>
        <taxon>Arthropoda</taxon>
        <taxon>Crustacea</taxon>
        <taxon>Multicrustacea</taxon>
        <taxon>Hexanauplia</taxon>
        <taxon>Copepoda</taxon>
        <taxon>Siphonostomatoida</taxon>
        <taxon>Caligidae</taxon>
        <taxon>Caligus</taxon>
    </lineage>
</organism>
<protein>
    <submittedName>
        <fullName evidence="1">Uncharacterized protein</fullName>
    </submittedName>
</protein>
<dbReference type="AlphaFoldDB" id="A0A7T8KHV7"/>
<reference evidence="2" key="1">
    <citation type="submission" date="2021-01" db="EMBL/GenBank/DDBJ databases">
        <title>Caligus Genome Assembly.</title>
        <authorList>
            <person name="Gallardo-Escarate C."/>
        </authorList>
    </citation>
    <scope>NUCLEOTIDE SEQUENCE [LARGE SCALE GENOMIC DNA]</scope>
</reference>
<sequence length="58" mass="6550">MNSLMESLSASSKTELRPILQRFCRTDVQPIFTTFGARSFDLPHLLIATPLTLPSRGW</sequence>
<keyword evidence="2" id="KW-1185">Reference proteome</keyword>
<name>A0A7T8KHV7_CALRO</name>
<accession>A0A7T8KHV7</accession>
<proteinExistence type="predicted"/>